<organism evidence="2 3">
    <name type="scientific">Erwinia psidii</name>
    <dbReference type="NCBI Taxonomy" id="69224"/>
    <lineage>
        <taxon>Bacteria</taxon>
        <taxon>Pseudomonadati</taxon>
        <taxon>Pseudomonadota</taxon>
        <taxon>Gammaproteobacteria</taxon>
        <taxon>Enterobacterales</taxon>
        <taxon>Erwiniaceae</taxon>
        <taxon>Erwinia</taxon>
    </lineage>
</organism>
<dbReference type="AlphaFoldDB" id="A0A3N6UTT5"/>
<dbReference type="SMART" id="SM00495">
    <property type="entry name" value="ChtBD3"/>
    <property type="match status" value="1"/>
</dbReference>
<keyword evidence="3" id="KW-1185">Reference proteome</keyword>
<dbReference type="PANTHER" id="PTHR34823">
    <property type="entry name" value="GLCNAC-BINDING PROTEIN A"/>
    <property type="match status" value="1"/>
</dbReference>
<dbReference type="GO" id="GO:0004553">
    <property type="term" value="F:hydrolase activity, hydrolyzing O-glycosyl compounds"/>
    <property type="evidence" value="ECO:0007669"/>
    <property type="project" value="InterPro"/>
</dbReference>
<evidence type="ECO:0000259" key="1">
    <source>
        <dbReference type="SMART" id="SM00495"/>
    </source>
</evidence>
<dbReference type="GO" id="GO:0030246">
    <property type="term" value="F:carbohydrate binding"/>
    <property type="evidence" value="ECO:0007669"/>
    <property type="project" value="InterPro"/>
</dbReference>
<dbReference type="PANTHER" id="PTHR34823:SF1">
    <property type="entry name" value="CHITIN-BINDING TYPE-4 DOMAIN-CONTAINING PROTEIN"/>
    <property type="match status" value="1"/>
</dbReference>
<reference evidence="2 3" key="1">
    <citation type="submission" date="2018-10" db="EMBL/GenBank/DDBJ databases">
        <title>Draft genome sequence for the type isolate of Erwinia psidii, agent causal of bacterial blight in guava (Psidium guajava) and wilt and die-back of Eucalyptus spp.</title>
        <authorList>
            <person name="Hermenegildo P.S."/>
            <person name="Santos S.A."/>
            <person name="Guimaraes L.M.S."/>
            <person name="Vidigal P.M.P."/>
            <person name="Pereira I.C."/>
            <person name="Badel J.L."/>
            <person name="Alfenas-Zerbini P."/>
            <person name="Ferreira M.A.S.V."/>
            <person name="Alfenas A.C."/>
        </authorList>
    </citation>
    <scope>NUCLEOTIDE SEQUENCE [LARGE SCALE GENOMIC DNA]</scope>
    <source>
        <strain evidence="2 3">IBSBF 435</strain>
    </source>
</reference>
<evidence type="ECO:0000313" key="3">
    <source>
        <dbReference type="Proteomes" id="UP000279457"/>
    </source>
</evidence>
<dbReference type="GO" id="GO:0005975">
    <property type="term" value="P:carbohydrate metabolic process"/>
    <property type="evidence" value="ECO:0007669"/>
    <property type="project" value="InterPro"/>
</dbReference>
<proteinExistence type="predicted"/>
<dbReference type="Proteomes" id="UP000279457">
    <property type="component" value="Unassembled WGS sequence"/>
</dbReference>
<dbReference type="EMBL" id="RHHM01000003">
    <property type="protein sequence ID" value="RQM39369.1"/>
    <property type="molecule type" value="Genomic_DNA"/>
</dbReference>
<protein>
    <recommendedName>
        <fullName evidence="1">Chitin-binding type-3 domain-containing protein</fullName>
    </recommendedName>
</protein>
<gene>
    <name evidence="2" type="ORF">EB241_05975</name>
</gene>
<sequence>MWQHEFGHNLGAPHATSLEGCSLDSHGVVQIDEKCRRTTVGDPSDTMNGGGRRLYPAPYVLYAGWLTAEQFPLVNGSGSYTLTPLFDATNSHGVKALRILRSNGSYLTLEYRQASGGFENWSADSPFVHGVIVRIATFGQNVTNQLVDTTPGSANGMADAPLMPGKSVDDLLSGKRITLLRVDAQGAHVRVDDIKDAQDEDALVVPVAIVPQDFSIIARHNSTTIRNLDGRKSIGTDPVWRSLEGNGAFGLQEVASGPIVQEIRQPVARAAFPTGATGKARYQLTVTGSHGVTDSKIVTVTVLPAEAHISGKGSVEHGEKVTFQSQANFDADSWLWTLKRDEDIVAASSQPTFNLDTQHVATGNYQVHLEASANNKQYLATAAIPLLVSEKEPPPAYPAYVEGTAYKAGDRVSAAGGVYSCRPHPFTGWCAGAAWAYAPGTGLHWEQAWNKVN</sequence>
<dbReference type="InterPro" id="IPR051024">
    <property type="entry name" value="GlcNAc_Chitin_IntDeg"/>
</dbReference>
<feature type="domain" description="Chitin-binding type-3" evidence="1">
    <location>
        <begin position="397"/>
        <end position="448"/>
    </location>
</feature>
<comment type="caution">
    <text evidence="2">The sequence shown here is derived from an EMBL/GenBank/DDBJ whole genome shotgun (WGS) entry which is preliminary data.</text>
</comment>
<dbReference type="InterPro" id="IPR003610">
    <property type="entry name" value="CBM5/12"/>
</dbReference>
<dbReference type="GO" id="GO:0005576">
    <property type="term" value="C:extracellular region"/>
    <property type="evidence" value="ECO:0007669"/>
    <property type="project" value="InterPro"/>
</dbReference>
<name>A0A3N6UTT5_9GAMM</name>
<accession>A0A3N6UTT5</accession>
<evidence type="ECO:0000313" key="2">
    <source>
        <dbReference type="EMBL" id="RQM39369.1"/>
    </source>
</evidence>